<accession>V5U2Y8</accession>
<sequence>MKIRLKIQIKSDIALKKHQKKNYTFYFISYLLPLFRSH</sequence>
<reference evidence="1 2" key="1">
    <citation type="journal article" date="2014" name="Genome Announc.">
        <title>Complete Genome Sequence of Cronobacter sakazakii Strain CMCC 45402.</title>
        <authorList>
            <person name="Zhao Z."/>
            <person name="Wang L."/>
            <person name="Wang B."/>
            <person name="Liang H."/>
            <person name="Ye Q."/>
            <person name="Zeng M."/>
        </authorList>
    </citation>
    <scope>NUCLEOTIDE SEQUENCE [LARGE SCALE GENOMIC DNA]</scope>
    <source>
        <strain evidence="2">45402</strain>
    </source>
</reference>
<proteinExistence type="predicted"/>
<evidence type="ECO:0000313" key="1">
    <source>
        <dbReference type="EMBL" id="AHB71375.1"/>
    </source>
</evidence>
<protein>
    <submittedName>
        <fullName evidence="1">Uncharacterized protein</fullName>
    </submittedName>
</protein>
<evidence type="ECO:0000313" key="2">
    <source>
        <dbReference type="Proteomes" id="UP000018545"/>
    </source>
</evidence>
<organism evidence="1 2">
    <name type="scientific">Cronobacter malonaticus</name>
    <dbReference type="NCBI Taxonomy" id="413503"/>
    <lineage>
        <taxon>Bacteria</taxon>
        <taxon>Pseudomonadati</taxon>
        <taxon>Pseudomonadota</taxon>
        <taxon>Gammaproteobacteria</taxon>
        <taxon>Enterobacterales</taxon>
        <taxon>Enterobacteriaceae</taxon>
        <taxon>Cronobacter</taxon>
    </lineage>
</organism>
<name>V5U2Y8_9ENTR</name>
<dbReference type="HOGENOM" id="CLU_3327016_0_0_6"/>
<dbReference type="AlphaFoldDB" id="V5U2Y8"/>
<dbReference type="EMBL" id="CP006731">
    <property type="protein sequence ID" value="AHB71375.1"/>
    <property type="molecule type" value="Genomic_DNA"/>
</dbReference>
<gene>
    <name evidence="1" type="ORF">P262_04222</name>
</gene>
<dbReference type="Proteomes" id="UP000018545">
    <property type="component" value="Chromosome"/>
</dbReference>
<dbReference type="KEGG" id="csi:P262_04222"/>